<proteinExistence type="predicted"/>
<gene>
    <name evidence="1" type="ORF">K1T71_011246</name>
</gene>
<protein>
    <submittedName>
        <fullName evidence="1">Uncharacterized protein</fullName>
    </submittedName>
</protein>
<evidence type="ECO:0000313" key="2">
    <source>
        <dbReference type="Proteomes" id="UP000824533"/>
    </source>
</evidence>
<reference evidence="1 2" key="1">
    <citation type="journal article" date="2021" name="Front. Genet.">
        <title>Chromosome-Level Genome Assembly Reveals Significant Gene Expansion in the Toll and IMD Signaling Pathways of Dendrolimus kikuchii.</title>
        <authorList>
            <person name="Zhou J."/>
            <person name="Wu P."/>
            <person name="Xiong Z."/>
            <person name="Liu N."/>
            <person name="Zhao N."/>
            <person name="Ji M."/>
            <person name="Qiu Y."/>
            <person name="Yang B."/>
        </authorList>
    </citation>
    <scope>NUCLEOTIDE SEQUENCE [LARGE SCALE GENOMIC DNA]</scope>
    <source>
        <strain evidence="1">Ann1</strain>
    </source>
</reference>
<dbReference type="Proteomes" id="UP000824533">
    <property type="component" value="Linkage Group LG20"/>
</dbReference>
<organism evidence="1 2">
    <name type="scientific">Dendrolimus kikuchii</name>
    <dbReference type="NCBI Taxonomy" id="765133"/>
    <lineage>
        <taxon>Eukaryota</taxon>
        <taxon>Metazoa</taxon>
        <taxon>Ecdysozoa</taxon>
        <taxon>Arthropoda</taxon>
        <taxon>Hexapoda</taxon>
        <taxon>Insecta</taxon>
        <taxon>Pterygota</taxon>
        <taxon>Neoptera</taxon>
        <taxon>Endopterygota</taxon>
        <taxon>Lepidoptera</taxon>
        <taxon>Glossata</taxon>
        <taxon>Ditrysia</taxon>
        <taxon>Bombycoidea</taxon>
        <taxon>Lasiocampidae</taxon>
        <taxon>Dendrolimus</taxon>
    </lineage>
</organism>
<accession>A0ACC1CNB6</accession>
<evidence type="ECO:0000313" key="1">
    <source>
        <dbReference type="EMBL" id="KAJ0173070.1"/>
    </source>
</evidence>
<sequence length="157" mass="17492">MDCVVTLILFSMFWKLSTSIQCYKCEPENSAYVHVNTLCSEFDYSDAFKTDCEYSTVCVKKVTSLTLKNGMTVSSVYRGCAPQVLSGDQVKKDGKWYPVKRIYEEYDMGCTEPKDSEKVTKSTVCYCKGSLCNTAASITINVLVLTFITNGLLIVLG</sequence>
<name>A0ACC1CNB6_9NEOP</name>
<comment type="caution">
    <text evidence="1">The sequence shown here is derived from an EMBL/GenBank/DDBJ whole genome shotgun (WGS) entry which is preliminary data.</text>
</comment>
<keyword evidence="2" id="KW-1185">Reference proteome</keyword>
<dbReference type="EMBL" id="CM034406">
    <property type="protein sequence ID" value="KAJ0173070.1"/>
    <property type="molecule type" value="Genomic_DNA"/>
</dbReference>